<reference evidence="2" key="1">
    <citation type="submission" date="2013-05" db="EMBL/GenBank/DDBJ databases">
        <title>Genome assembly of Cystobacter fuscus DSM 2262.</title>
        <authorList>
            <person name="Sharma G."/>
            <person name="Khatri I."/>
            <person name="Kaur C."/>
            <person name="Mayilraj S."/>
            <person name="Subramanian S."/>
        </authorList>
    </citation>
    <scope>NUCLEOTIDE SEQUENCE [LARGE SCALE GENOMIC DNA]</scope>
    <source>
        <strain evidence="2">DSM 2262</strain>
    </source>
</reference>
<sequence length="407" mass="43162">MNRTPLFRSSCLAATALSLSLLAGCDPEPTTPNNPDDGTGPRYALTTQVLGADEPTSYIVLTNKVDQTATLSLDNAIAIPGRALGVGIPKTGSIYVGLDDGSTITRYTLSDKGTLQQNGQVDFLNQGVSSIGEYQGNFQFISATKAYYFDGTSSQAIVWNPTDMSVIKAIKLEGLTVEGASLVFSPSPSRRENQIIMPVGWRTRAGVVIKKAGVVAIDTRTDTATVVTDERCGYVHSSVFGADGQVYLATEAYGSAAHRLGKDTNPEPCLLKFNPDTLQFDTSFYKPLNSLAGGAVTGALIPGPQGTTYVRVLDESLAPESSFSSARLLASGAGWGWWKVDTSTWTATKEDGFPATTGSAFLYEADNQILYSEFATGSTSTTLHLLGDKGKPTITAPGVAFSFLQLR</sequence>
<gene>
    <name evidence="2" type="ORF">D187_003321</name>
</gene>
<dbReference type="RefSeq" id="WP_002643389.1">
    <property type="nucleotide sequence ID" value="NZ_ANAH02000020.1"/>
</dbReference>
<evidence type="ECO:0000256" key="1">
    <source>
        <dbReference type="SAM" id="SignalP"/>
    </source>
</evidence>
<protein>
    <submittedName>
        <fullName evidence="2">MxcI</fullName>
    </submittedName>
</protein>
<dbReference type="InterPro" id="IPR011045">
    <property type="entry name" value="N2O_reductase_N"/>
</dbReference>
<evidence type="ECO:0000313" key="2">
    <source>
        <dbReference type="EMBL" id="EPX58944.1"/>
    </source>
</evidence>
<dbReference type="PROSITE" id="PS51257">
    <property type="entry name" value="PROKAR_LIPOPROTEIN"/>
    <property type="match status" value="1"/>
</dbReference>
<dbReference type="EMBL" id="ANAH02000020">
    <property type="protein sequence ID" value="EPX58944.1"/>
    <property type="molecule type" value="Genomic_DNA"/>
</dbReference>
<dbReference type="Proteomes" id="UP000011682">
    <property type="component" value="Unassembled WGS sequence"/>
</dbReference>
<accession>S9QC77</accession>
<keyword evidence="3" id="KW-1185">Reference proteome</keyword>
<dbReference type="eggNOG" id="COG3391">
    <property type="taxonomic scope" value="Bacteria"/>
</dbReference>
<name>S9QC77_CYSF2</name>
<proteinExistence type="predicted"/>
<dbReference type="SUPFAM" id="SSF50974">
    <property type="entry name" value="Nitrous oxide reductase, N-terminal domain"/>
    <property type="match status" value="1"/>
</dbReference>
<feature type="chain" id="PRO_5004555019" evidence="1">
    <location>
        <begin position="24"/>
        <end position="407"/>
    </location>
</feature>
<keyword evidence="1" id="KW-0732">Signal</keyword>
<dbReference type="OrthoDB" id="5379593at2"/>
<evidence type="ECO:0000313" key="3">
    <source>
        <dbReference type="Proteomes" id="UP000011682"/>
    </source>
</evidence>
<dbReference type="AlphaFoldDB" id="S9QC77"/>
<comment type="caution">
    <text evidence="2">The sequence shown here is derived from an EMBL/GenBank/DDBJ whole genome shotgun (WGS) entry which is preliminary data.</text>
</comment>
<feature type="signal peptide" evidence="1">
    <location>
        <begin position="1"/>
        <end position="23"/>
    </location>
</feature>
<organism evidence="2 3">
    <name type="scientific">Cystobacter fuscus (strain ATCC 25194 / DSM 2262 / NBRC 100088 / M29)</name>
    <dbReference type="NCBI Taxonomy" id="1242864"/>
    <lineage>
        <taxon>Bacteria</taxon>
        <taxon>Pseudomonadati</taxon>
        <taxon>Myxococcota</taxon>
        <taxon>Myxococcia</taxon>
        <taxon>Myxococcales</taxon>
        <taxon>Cystobacterineae</taxon>
        <taxon>Archangiaceae</taxon>
        <taxon>Cystobacter</taxon>
    </lineage>
</organism>